<dbReference type="Proteomes" id="UP000271554">
    <property type="component" value="Chromosome"/>
</dbReference>
<dbReference type="PANTHER" id="PTHR36115">
    <property type="entry name" value="PROLINE-RICH ANTIGEN HOMOLOG-RELATED"/>
    <property type="match status" value="1"/>
</dbReference>
<evidence type="ECO:0000256" key="3">
    <source>
        <dbReference type="ARBA" id="ARBA00022692"/>
    </source>
</evidence>
<gene>
    <name evidence="9" type="ORF">DWB77_04779</name>
</gene>
<feature type="transmembrane region" description="Helical" evidence="7">
    <location>
        <begin position="235"/>
        <end position="256"/>
    </location>
</feature>
<dbReference type="KEGG" id="shun:DWB77_04779"/>
<proteinExistence type="predicted"/>
<keyword evidence="2" id="KW-1003">Cell membrane</keyword>
<evidence type="ECO:0000313" key="9">
    <source>
        <dbReference type="EMBL" id="AYG82598.1"/>
    </source>
</evidence>
<keyword evidence="3 7" id="KW-0812">Transmembrane</keyword>
<protein>
    <recommendedName>
        <fullName evidence="8">RDD domain-containing protein</fullName>
    </recommendedName>
</protein>
<evidence type="ECO:0000256" key="1">
    <source>
        <dbReference type="ARBA" id="ARBA00004651"/>
    </source>
</evidence>
<dbReference type="Pfam" id="PF06271">
    <property type="entry name" value="RDD"/>
    <property type="match status" value="1"/>
</dbReference>
<dbReference type="EMBL" id="CP032698">
    <property type="protein sequence ID" value="AYG82598.1"/>
    <property type="molecule type" value="Genomic_DNA"/>
</dbReference>
<feature type="compositionally biased region" description="Pro residues" evidence="6">
    <location>
        <begin position="1"/>
        <end position="11"/>
    </location>
</feature>
<evidence type="ECO:0000259" key="8">
    <source>
        <dbReference type="Pfam" id="PF06271"/>
    </source>
</evidence>
<evidence type="ECO:0000313" key="10">
    <source>
        <dbReference type="Proteomes" id="UP000271554"/>
    </source>
</evidence>
<organism evidence="9 10">
    <name type="scientific">Streptomyces hundungensis</name>
    <dbReference type="NCBI Taxonomy" id="1077946"/>
    <lineage>
        <taxon>Bacteria</taxon>
        <taxon>Bacillati</taxon>
        <taxon>Actinomycetota</taxon>
        <taxon>Actinomycetes</taxon>
        <taxon>Kitasatosporales</taxon>
        <taxon>Streptomycetaceae</taxon>
        <taxon>Streptomyces</taxon>
    </lineage>
</organism>
<keyword evidence="5 7" id="KW-0472">Membrane</keyword>
<dbReference type="InterPro" id="IPR051791">
    <property type="entry name" value="Pra-immunoreactive"/>
</dbReference>
<dbReference type="RefSeq" id="WP_120723157.1">
    <property type="nucleotide sequence ID" value="NZ_CP032698.1"/>
</dbReference>
<dbReference type="GO" id="GO:0005886">
    <property type="term" value="C:plasma membrane"/>
    <property type="evidence" value="ECO:0007669"/>
    <property type="project" value="UniProtKB-SubCell"/>
</dbReference>
<accession>A0A387HNY3</accession>
<feature type="region of interest" description="Disordered" evidence="6">
    <location>
        <begin position="1"/>
        <end position="114"/>
    </location>
</feature>
<dbReference type="OrthoDB" id="9774993at2"/>
<keyword evidence="10" id="KW-1185">Reference proteome</keyword>
<evidence type="ECO:0000256" key="5">
    <source>
        <dbReference type="ARBA" id="ARBA00023136"/>
    </source>
</evidence>
<dbReference type="InterPro" id="IPR010432">
    <property type="entry name" value="RDD"/>
</dbReference>
<keyword evidence="4 7" id="KW-1133">Transmembrane helix</keyword>
<dbReference type="PANTHER" id="PTHR36115:SF4">
    <property type="entry name" value="MEMBRANE PROTEIN"/>
    <property type="match status" value="1"/>
</dbReference>
<feature type="compositionally biased region" description="Pro residues" evidence="6">
    <location>
        <begin position="35"/>
        <end position="44"/>
    </location>
</feature>
<feature type="domain" description="RDD" evidence="8">
    <location>
        <begin position="125"/>
        <end position="270"/>
    </location>
</feature>
<evidence type="ECO:0000256" key="2">
    <source>
        <dbReference type="ARBA" id="ARBA00022475"/>
    </source>
</evidence>
<reference evidence="9 10" key="1">
    <citation type="submission" date="2018-10" db="EMBL/GenBank/DDBJ databases">
        <title>Relationship between Morphology and Antimicrobial Activity in Streptomyces.</title>
        <authorList>
            <person name="Kang H.J."/>
            <person name="Kim S.B."/>
        </authorList>
    </citation>
    <scope>NUCLEOTIDE SEQUENCE [LARGE SCALE GENOMIC DNA]</scope>
    <source>
        <strain evidence="9 10">BH38</strain>
    </source>
</reference>
<feature type="transmembrane region" description="Helical" evidence="7">
    <location>
        <begin position="131"/>
        <end position="151"/>
    </location>
</feature>
<sequence length="279" mass="28615">MSTDQPPPGQPPEDDPFLKKPSEPPRSGSPYGGTQPPPGRPPGDSPYGAGPPSGGDGPYGAPPPPSGAGGPYGAPPPRSGAGGPYGGPPPPGGGSPYGSAPPPPSDPYGGQYGGVDPLAGMPPLADFGKRFLARFIDFLIIAIPLGLIEWATSNRVVISTSDNGDSGTEVISKAYSGSGLLWLLITLVVYIGYDTLMVSKSGQTLGKKLLGLRVAMLNDGSVPTTNAALARAAVLWAPFVLCCYCLWDIILGITIVTDKPYRQGWHDKAGKTVVVSTPQ</sequence>
<dbReference type="AlphaFoldDB" id="A0A387HNY3"/>
<evidence type="ECO:0000256" key="7">
    <source>
        <dbReference type="SAM" id="Phobius"/>
    </source>
</evidence>
<comment type="subcellular location">
    <subcellularLocation>
        <location evidence="1">Cell membrane</location>
        <topology evidence="1">Multi-pass membrane protein</topology>
    </subcellularLocation>
</comment>
<feature type="transmembrane region" description="Helical" evidence="7">
    <location>
        <begin position="179"/>
        <end position="198"/>
    </location>
</feature>
<evidence type="ECO:0000256" key="4">
    <source>
        <dbReference type="ARBA" id="ARBA00022989"/>
    </source>
</evidence>
<name>A0A387HNY3_9ACTN</name>
<feature type="compositionally biased region" description="Pro residues" evidence="6">
    <location>
        <begin position="86"/>
        <end position="106"/>
    </location>
</feature>
<evidence type="ECO:0000256" key="6">
    <source>
        <dbReference type="SAM" id="MobiDB-lite"/>
    </source>
</evidence>